<dbReference type="GO" id="GO:0005886">
    <property type="term" value="C:plasma membrane"/>
    <property type="evidence" value="ECO:0007669"/>
    <property type="project" value="UniProtKB-SubCell"/>
</dbReference>
<evidence type="ECO:0000256" key="3">
    <source>
        <dbReference type="ARBA" id="ARBA00022475"/>
    </source>
</evidence>
<feature type="transmembrane region" description="Helical" evidence="7">
    <location>
        <begin position="177"/>
        <end position="198"/>
    </location>
</feature>
<keyword evidence="2 7" id="KW-0813">Transport</keyword>
<keyword evidence="6 7" id="KW-0472">Membrane</keyword>
<evidence type="ECO:0000313" key="11">
    <source>
        <dbReference type="Proteomes" id="UP000268652"/>
    </source>
</evidence>
<comment type="caution">
    <text evidence="9">The sequence shown here is derived from an EMBL/GenBank/DDBJ whole genome shotgun (WGS) entry which is preliminary data.</text>
</comment>
<evidence type="ECO:0000313" key="10">
    <source>
        <dbReference type="EMBL" id="RKN15980.1"/>
    </source>
</evidence>
<name>A0A3A9W679_9ACTN</name>
<dbReference type="EMBL" id="RBDY01000029">
    <property type="protein sequence ID" value="RKN15980.1"/>
    <property type="molecule type" value="Genomic_DNA"/>
</dbReference>
<dbReference type="PANTHER" id="PTHR43163:SF6">
    <property type="entry name" value="DIPEPTIDE TRANSPORT SYSTEM PERMEASE PROTEIN DPPB-RELATED"/>
    <property type="match status" value="1"/>
</dbReference>
<dbReference type="EMBL" id="RBDX01000032">
    <property type="protein sequence ID" value="RKN04774.1"/>
    <property type="molecule type" value="Genomic_DNA"/>
</dbReference>
<feature type="domain" description="ABC transmembrane type-1" evidence="8">
    <location>
        <begin position="100"/>
        <end position="301"/>
    </location>
</feature>
<dbReference type="PROSITE" id="PS50928">
    <property type="entry name" value="ABC_TM1"/>
    <property type="match status" value="1"/>
</dbReference>
<dbReference type="Proteomes" id="UP000268652">
    <property type="component" value="Unassembled WGS sequence"/>
</dbReference>
<dbReference type="GO" id="GO:0055085">
    <property type="term" value="P:transmembrane transport"/>
    <property type="evidence" value="ECO:0007669"/>
    <property type="project" value="InterPro"/>
</dbReference>
<comment type="subcellular location">
    <subcellularLocation>
        <location evidence="1 7">Cell membrane</location>
        <topology evidence="1 7">Multi-pass membrane protein</topology>
    </subcellularLocation>
</comment>
<comment type="similarity">
    <text evidence="7">Belongs to the binding-protein-dependent transport system permease family.</text>
</comment>
<keyword evidence="5 7" id="KW-1133">Transmembrane helix</keyword>
<dbReference type="InterPro" id="IPR000515">
    <property type="entry name" value="MetI-like"/>
</dbReference>
<dbReference type="OrthoDB" id="9778910at2"/>
<sequence length="317" mass="32878">MARYVAWRLAQSALVLWAAFTVAFAALYLLPSDPVSIMAAGGGEANAVSDEQIADLQRVHGLDRPLWEQYLDRLGNALTGDFGLSVQTGDPVTEVIAEALPGTLQLAGAALVLAVAGGAGLALLATWTRARWLRQVLLSLPALGVSAPTFWVGLLLVQLVSFRWGLLPAFGQEDWRALVLPAVTLALPTGAVLAQIFARSLRTALVEPYADTARAKGASRARVHFGHAAPNAAVPPLTVTAVLLGNVLSGSVVVETVFSRSGLGRTTAAAVDAQDIPLVLGIVAFGAAVYVVANLLVDLAHPLLDPRVTVGGPAVAA</sequence>
<dbReference type="InterPro" id="IPR045621">
    <property type="entry name" value="BPD_transp_1_N"/>
</dbReference>
<dbReference type="Gene3D" id="1.10.3720.10">
    <property type="entry name" value="MetI-like"/>
    <property type="match status" value="1"/>
</dbReference>
<feature type="transmembrane region" description="Helical" evidence="7">
    <location>
        <begin position="278"/>
        <end position="297"/>
    </location>
</feature>
<protein>
    <submittedName>
        <fullName evidence="9">ABC transporter permease</fullName>
    </submittedName>
</protein>
<accession>A0A3A9W679</accession>
<evidence type="ECO:0000256" key="2">
    <source>
        <dbReference type="ARBA" id="ARBA00022448"/>
    </source>
</evidence>
<keyword evidence="3" id="KW-1003">Cell membrane</keyword>
<gene>
    <name evidence="10" type="ORF">D7318_26575</name>
    <name evidence="9" type="ORF">D7319_27530</name>
</gene>
<evidence type="ECO:0000313" key="9">
    <source>
        <dbReference type="EMBL" id="RKN04774.1"/>
    </source>
</evidence>
<evidence type="ECO:0000313" key="12">
    <source>
        <dbReference type="Proteomes" id="UP000275024"/>
    </source>
</evidence>
<dbReference type="CDD" id="cd06261">
    <property type="entry name" value="TM_PBP2"/>
    <property type="match status" value="1"/>
</dbReference>
<dbReference type="Pfam" id="PF19300">
    <property type="entry name" value="BPD_transp_1_N"/>
    <property type="match status" value="1"/>
</dbReference>
<keyword evidence="11" id="KW-1185">Reference proteome</keyword>
<feature type="transmembrane region" description="Helical" evidence="7">
    <location>
        <begin position="136"/>
        <end position="157"/>
    </location>
</feature>
<organism evidence="9 12">
    <name type="scientific">Streptomyces radicis</name>
    <dbReference type="NCBI Taxonomy" id="1750517"/>
    <lineage>
        <taxon>Bacteria</taxon>
        <taxon>Bacillati</taxon>
        <taxon>Actinomycetota</taxon>
        <taxon>Actinomycetes</taxon>
        <taxon>Kitasatosporales</taxon>
        <taxon>Streptomycetaceae</taxon>
        <taxon>Streptomyces</taxon>
    </lineage>
</organism>
<feature type="transmembrane region" description="Helical" evidence="7">
    <location>
        <begin position="104"/>
        <end position="124"/>
    </location>
</feature>
<dbReference type="AlphaFoldDB" id="A0A3A9W679"/>
<evidence type="ECO:0000256" key="5">
    <source>
        <dbReference type="ARBA" id="ARBA00022989"/>
    </source>
</evidence>
<keyword evidence="4 7" id="KW-0812">Transmembrane</keyword>
<reference evidence="11 12" key="1">
    <citation type="submission" date="2018-09" db="EMBL/GenBank/DDBJ databases">
        <title>Streptomyces sp. nov. DS1-2, an endophytic actinomycete isolated from roots of Dendrobium scabrilingue.</title>
        <authorList>
            <person name="Kuncharoen N."/>
            <person name="Kudo T."/>
            <person name="Ohkuma M."/>
            <person name="Yuki M."/>
            <person name="Tanasupawat S."/>
        </authorList>
    </citation>
    <scope>NUCLEOTIDE SEQUENCE [LARGE SCALE GENOMIC DNA]</scope>
    <source>
        <strain evidence="9 12">AZ1-7</strain>
        <strain evidence="10 11">DS1-2</strain>
    </source>
</reference>
<dbReference type="InterPro" id="IPR035906">
    <property type="entry name" value="MetI-like_sf"/>
</dbReference>
<evidence type="ECO:0000256" key="1">
    <source>
        <dbReference type="ARBA" id="ARBA00004651"/>
    </source>
</evidence>
<evidence type="ECO:0000256" key="6">
    <source>
        <dbReference type="ARBA" id="ARBA00023136"/>
    </source>
</evidence>
<dbReference type="PANTHER" id="PTHR43163">
    <property type="entry name" value="DIPEPTIDE TRANSPORT SYSTEM PERMEASE PROTEIN DPPB-RELATED"/>
    <property type="match status" value="1"/>
</dbReference>
<proteinExistence type="inferred from homology"/>
<dbReference type="SUPFAM" id="SSF161098">
    <property type="entry name" value="MetI-like"/>
    <property type="match status" value="1"/>
</dbReference>
<dbReference type="Proteomes" id="UP000275024">
    <property type="component" value="Unassembled WGS sequence"/>
</dbReference>
<evidence type="ECO:0000259" key="8">
    <source>
        <dbReference type="PROSITE" id="PS50928"/>
    </source>
</evidence>
<dbReference type="RefSeq" id="WP_120699748.1">
    <property type="nucleotide sequence ID" value="NZ_RBDX01000032.1"/>
</dbReference>
<dbReference type="Pfam" id="PF00528">
    <property type="entry name" value="BPD_transp_1"/>
    <property type="match status" value="1"/>
</dbReference>
<evidence type="ECO:0000256" key="7">
    <source>
        <dbReference type="RuleBase" id="RU363032"/>
    </source>
</evidence>
<evidence type="ECO:0000256" key="4">
    <source>
        <dbReference type="ARBA" id="ARBA00022692"/>
    </source>
</evidence>